<feature type="chain" id="PRO_5029013185" evidence="1">
    <location>
        <begin position="25"/>
        <end position="528"/>
    </location>
</feature>
<accession>A0A7H0GUC2</accession>
<gene>
    <name evidence="3" type="ORF">H9L05_18445</name>
</gene>
<feature type="signal peptide" evidence="1">
    <location>
        <begin position="1"/>
        <end position="24"/>
    </location>
</feature>
<keyword evidence="4" id="KW-1185">Reference proteome</keyword>
<name>A0A7H0GUC2_9BACT</name>
<feature type="domain" description="DUF4394" evidence="2">
    <location>
        <begin position="58"/>
        <end position="278"/>
    </location>
</feature>
<dbReference type="Pfam" id="PF14339">
    <property type="entry name" value="DUF4394"/>
    <property type="match status" value="2"/>
</dbReference>
<sequence length="528" mass="54275">MRKPSYLVKFSAFALALASLTSCEDVLEQYFPKNGNGDDNPVPSQDIPFYALSGGVKLDLFSTKNPARSSASTSITGLQAGEKLLGIDFRPATGQLYGIGSTSRLYVINLATGAARAIGSGPITPALEGDMVAFDFNPTVDRIRVVTSTGQNLRLNPETAAGTIVDGGINGVPGAGITGAAYTNSVAGASATVLYDLDPATNTLYRQDPPNNGTLVAVGDLKLDISGNGGFDIDAKTGTALALYDVNGKPTLFTVDLATGSTKTLVKYDNTAAYTGLAIPTRPVAYALNLARGIRGGTLNDLFIFDPTNPSTAVTKSVTGLKEDEGITGMDFRPATGQLYALTNTSELYILNLATAAATKVATLSIPLESGPVGVSNGIGFDFNPVADRIRIVSESGQNLRVNPTDGVTIADGRINPGTPRILAAGYDNSFAGATATNLYVLDGNGKLYRQSPPNDGTLVEVGNTGIANVANFDIGGSTNTGYLFTGNGGGSPTRVSTINVTTGALTSSTESFNAGGNPTAFAVGLGF</sequence>
<dbReference type="RefSeq" id="WP_187732157.1">
    <property type="nucleotide sequence ID" value="NZ_BMFN01000002.1"/>
</dbReference>
<protein>
    <submittedName>
        <fullName evidence="3">DUF4394 domain-containing protein</fullName>
    </submittedName>
</protein>
<feature type="domain" description="DUF4394" evidence="2">
    <location>
        <begin position="302"/>
        <end position="510"/>
    </location>
</feature>
<evidence type="ECO:0000313" key="3">
    <source>
        <dbReference type="EMBL" id="QNP51888.1"/>
    </source>
</evidence>
<evidence type="ECO:0000313" key="4">
    <source>
        <dbReference type="Proteomes" id="UP000516093"/>
    </source>
</evidence>
<proteinExistence type="predicted"/>
<dbReference type="InterPro" id="IPR025507">
    <property type="entry name" value="DUF4394"/>
</dbReference>
<dbReference type="PROSITE" id="PS51257">
    <property type="entry name" value="PROKAR_LIPOPROTEIN"/>
    <property type="match status" value="1"/>
</dbReference>
<dbReference type="SUPFAM" id="SSF82171">
    <property type="entry name" value="DPP6 N-terminal domain-like"/>
    <property type="match status" value="1"/>
</dbReference>
<dbReference type="EMBL" id="CP060784">
    <property type="protein sequence ID" value="QNP51888.1"/>
    <property type="molecule type" value="Genomic_DNA"/>
</dbReference>
<evidence type="ECO:0000256" key="1">
    <source>
        <dbReference type="SAM" id="SignalP"/>
    </source>
</evidence>
<organism evidence="3 4">
    <name type="scientific">Hymenobacter qilianensis</name>
    <dbReference type="NCBI Taxonomy" id="1385715"/>
    <lineage>
        <taxon>Bacteria</taxon>
        <taxon>Pseudomonadati</taxon>
        <taxon>Bacteroidota</taxon>
        <taxon>Cytophagia</taxon>
        <taxon>Cytophagales</taxon>
        <taxon>Hymenobacteraceae</taxon>
        <taxon>Hymenobacter</taxon>
    </lineage>
</organism>
<reference evidence="3 4" key="1">
    <citation type="submission" date="2020-08" db="EMBL/GenBank/DDBJ databases">
        <title>Genome sequence of Hymenobacter qilianensis JCM 19763T.</title>
        <authorList>
            <person name="Hyun D.-W."/>
            <person name="Bae J.-W."/>
        </authorList>
    </citation>
    <scope>NUCLEOTIDE SEQUENCE [LARGE SCALE GENOMIC DNA]</scope>
    <source>
        <strain evidence="3 4">JCM 19763</strain>
    </source>
</reference>
<keyword evidence="1" id="KW-0732">Signal</keyword>
<dbReference type="AlphaFoldDB" id="A0A7H0GUC2"/>
<evidence type="ECO:0000259" key="2">
    <source>
        <dbReference type="Pfam" id="PF14339"/>
    </source>
</evidence>
<dbReference type="KEGG" id="hqi:H9L05_18445"/>
<dbReference type="Proteomes" id="UP000516093">
    <property type="component" value="Chromosome"/>
</dbReference>